<evidence type="ECO:0000313" key="3">
    <source>
        <dbReference type="Proteomes" id="UP000682739"/>
    </source>
</evidence>
<sequence>MSLPLFDFFLASGLMAVGIGTDVALATLSRASRLTGFRVALFWIFGVSLTHTLFPMAGYLLTFFSIQLHPAITPTVGVIAFALIALYLKEELGEYGIEASKELSASNNHQQLMVTMGLILAVSWDALWSGPAKSAQVIGWPEVWVWASFVVVGCLISVLALCALRLGYRVSGAWQNSVLGFVAVLLQHTVIAYFGMLALTTYTLGLDLPWWLLMQVSLSLVVMTMIGLSHYRKRQQLGVH</sequence>
<evidence type="ECO:0008006" key="4">
    <source>
        <dbReference type="Google" id="ProtNLM"/>
    </source>
</evidence>
<evidence type="ECO:0000256" key="1">
    <source>
        <dbReference type="SAM" id="Phobius"/>
    </source>
</evidence>
<dbReference type="KEGG" id="psym:J1N51_12705"/>
<reference evidence="2" key="1">
    <citation type="submission" date="2021-03" db="EMBL/GenBank/DDBJ databases">
        <title>Description of Psychrosphaera ytuae sp. nov. isolated from deep sea sediment of South China Sea.</title>
        <authorList>
            <person name="Zhang J."/>
            <person name="Xu X.-D."/>
        </authorList>
    </citation>
    <scope>NUCLEOTIDE SEQUENCE</scope>
    <source>
        <strain evidence="2">MTZ26</strain>
    </source>
</reference>
<name>A0A975HJK0_9GAMM</name>
<keyword evidence="1" id="KW-0472">Membrane</keyword>
<keyword evidence="3" id="KW-1185">Reference proteome</keyword>
<protein>
    <recommendedName>
        <fullName evidence="4">Manganese efflux pump MntP</fullName>
    </recommendedName>
</protein>
<feature type="transmembrane region" description="Helical" evidence="1">
    <location>
        <begin position="6"/>
        <end position="28"/>
    </location>
</feature>
<dbReference type="AlphaFoldDB" id="A0A975HJK0"/>
<feature type="transmembrane region" description="Helical" evidence="1">
    <location>
        <begin position="40"/>
        <end position="62"/>
    </location>
</feature>
<gene>
    <name evidence="2" type="ORF">J1N51_12705</name>
</gene>
<feature type="transmembrane region" description="Helical" evidence="1">
    <location>
        <begin position="68"/>
        <end position="88"/>
    </location>
</feature>
<feature type="transmembrane region" description="Helical" evidence="1">
    <location>
        <begin position="208"/>
        <end position="228"/>
    </location>
</feature>
<feature type="transmembrane region" description="Helical" evidence="1">
    <location>
        <begin position="178"/>
        <end position="202"/>
    </location>
</feature>
<keyword evidence="1" id="KW-0812">Transmembrane</keyword>
<proteinExistence type="predicted"/>
<evidence type="ECO:0000313" key="2">
    <source>
        <dbReference type="EMBL" id="QTH65397.1"/>
    </source>
</evidence>
<dbReference type="EMBL" id="CP072110">
    <property type="protein sequence ID" value="QTH65397.1"/>
    <property type="molecule type" value="Genomic_DNA"/>
</dbReference>
<dbReference type="Proteomes" id="UP000682739">
    <property type="component" value="Chromosome"/>
</dbReference>
<feature type="transmembrane region" description="Helical" evidence="1">
    <location>
        <begin position="143"/>
        <end position="166"/>
    </location>
</feature>
<organism evidence="2 3">
    <name type="scientific">Psychrosphaera ytuae</name>
    <dbReference type="NCBI Taxonomy" id="2820710"/>
    <lineage>
        <taxon>Bacteria</taxon>
        <taxon>Pseudomonadati</taxon>
        <taxon>Pseudomonadota</taxon>
        <taxon>Gammaproteobacteria</taxon>
        <taxon>Alteromonadales</taxon>
        <taxon>Pseudoalteromonadaceae</taxon>
        <taxon>Psychrosphaera</taxon>
    </lineage>
</organism>
<keyword evidence="1" id="KW-1133">Transmembrane helix</keyword>
<accession>A0A975HJK0</accession>
<feature type="transmembrane region" description="Helical" evidence="1">
    <location>
        <begin position="109"/>
        <end position="128"/>
    </location>
</feature>